<evidence type="ECO:0000256" key="2">
    <source>
        <dbReference type="ARBA" id="ARBA00022723"/>
    </source>
</evidence>
<dbReference type="Gene3D" id="2.60.40.420">
    <property type="entry name" value="Cupredoxins - blue copper proteins"/>
    <property type="match status" value="1"/>
</dbReference>
<proteinExistence type="predicted"/>
<reference evidence="8" key="1">
    <citation type="journal article" date="2019" name="Int. J. Syst. Evol. Microbiol.">
        <title>The Global Catalogue of Microorganisms (GCM) 10K type strain sequencing project: providing services to taxonomists for standard genome sequencing and annotation.</title>
        <authorList>
            <consortium name="The Broad Institute Genomics Platform"/>
            <consortium name="The Broad Institute Genome Sequencing Center for Infectious Disease"/>
            <person name="Wu L."/>
            <person name="Ma J."/>
        </authorList>
    </citation>
    <scope>NUCLEOTIDE SEQUENCE [LARGE SCALE GENOMIC DNA]</scope>
    <source>
        <strain evidence="8">KCTC 42986</strain>
    </source>
</reference>
<comment type="subcellular location">
    <subcellularLocation>
        <location evidence="1">Periplasm</location>
    </subcellularLocation>
</comment>
<feature type="domain" description="Blue (type 1) copper" evidence="6">
    <location>
        <begin position="59"/>
        <end position="161"/>
    </location>
</feature>
<feature type="signal peptide" evidence="5">
    <location>
        <begin position="1"/>
        <end position="21"/>
    </location>
</feature>
<evidence type="ECO:0000256" key="4">
    <source>
        <dbReference type="ARBA" id="ARBA00023008"/>
    </source>
</evidence>
<dbReference type="CDD" id="cd04211">
    <property type="entry name" value="Cupredoxin_like_2"/>
    <property type="match status" value="1"/>
</dbReference>
<name>A0ABV7F035_9BURK</name>
<evidence type="ECO:0000256" key="1">
    <source>
        <dbReference type="ARBA" id="ARBA00004418"/>
    </source>
</evidence>
<dbReference type="EMBL" id="JBHRTP010000031">
    <property type="protein sequence ID" value="MFC3108398.1"/>
    <property type="molecule type" value="Genomic_DNA"/>
</dbReference>
<sequence>MKSRILASTLILALSSSMAWSHGDESHEKKTFDPATVEQMDFGKAGDPKKISRTIKFEMTDQMRFTPDRIAVKQGETVKFVVINNGKIMHEMVIGSMKELQEHSELMKKFPEMEHSAPHMAHVKPGNTGEIVWTFNKPGEFNFACLMAGHMEAGMLGTITVAAKKRKTAG</sequence>
<keyword evidence="4" id="KW-0186">Copper</keyword>
<evidence type="ECO:0000256" key="5">
    <source>
        <dbReference type="SAM" id="SignalP"/>
    </source>
</evidence>
<accession>A0ABV7F035</accession>
<dbReference type="InterPro" id="IPR008972">
    <property type="entry name" value="Cupredoxin"/>
</dbReference>
<dbReference type="Proteomes" id="UP001595530">
    <property type="component" value="Unassembled WGS sequence"/>
</dbReference>
<dbReference type="PROSITE" id="PS00079">
    <property type="entry name" value="MULTICOPPER_OXIDASE1"/>
    <property type="match status" value="1"/>
</dbReference>
<dbReference type="RefSeq" id="WP_390327696.1">
    <property type="nucleotide sequence ID" value="NZ_JBHRTP010000031.1"/>
</dbReference>
<organism evidence="7 8">
    <name type="scientific">Undibacterium arcticum</name>
    <dbReference type="NCBI Taxonomy" id="1762892"/>
    <lineage>
        <taxon>Bacteria</taxon>
        <taxon>Pseudomonadati</taxon>
        <taxon>Pseudomonadota</taxon>
        <taxon>Betaproteobacteria</taxon>
        <taxon>Burkholderiales</taxon>
        <taxon>Oxalobacteraceae</taxon>
        <taxon>Undibacterium</taxon>
    </lineage>
</organism>
<dbReference type="PANTHER" id="PTHR38439:SF3">
    <property type="entry name" value="COPPER-RESISTANT CUPROPROTEIN COPI"/>
    <property type="match status" value="1"/>
</dbReference>
<keyword evidence="2" id="KW-0479">Metal-binding</keyword>
<keyword evidence="5" id="KW-0732">Signal</keyword>
<dbReference type="PANTHER" id="PTHR38439">
    <property type="entry name" value="AURACYANIN-B"/>
    <property type="match status" value="1"/>
</dbReference>
<keyword evidence="3" id="KW-0574">Periplasm</keyword>
<dbReference type="InterPro" id="IPR033138">
    <property type="entry name" value="Cu_oxidase_CS"/>
</dbReference>
<dbReference type="InterPro" id="IPR050845">
    <property type="entry name" value="Cu-binding_ET"/>
</dbReference>
<gene>
    <name evidence="7" type="ORF">ACFOFO_10560</name>
</gene>
<keyword evidence="8" id="KW-1185">Reference proteome</keyword>
<feature type="chain" id="PRO_5045101471" evidence="5">
    <location>
        <begin position="22"/>
        <end position="170"/>
    </location>
</feature>
<dbReference type="InterPro" id="IPR000923">
    <property type="entry name" value="BlueCu_1"/>
</dbReference>
<protein>
    <submittedName>
        <fullName evidence="7">Cupredoxin domain-containing protein</fullName>
    </submittedName>
</protein>
<dbReference type="SUPFAM" id="SSF49503">
    <property type="entry name" value="Cupredoxins"/>
    <property type="match status" value="1"/>
</dbReference>
<evidence type="ECO:0000313" key="8">
    <source>
        <dbReference type="Proteomes" id="UP001595530"/>
    </source>
</evidence>
<evidence type="ECO:0000256" key="3">
    <source>
        <dbReference type="ARBA" id="ARBA00022764"/>
    </source>
</evidence>
<comment type="caution">
    <text evidence="7">The sequence shown here is derived from an EMBL/GenBank/DDBJ whole genome shotgun (WGS) entry which is preliminary data.</text>
</comment>
<evidence type="ECO:0000313" key="7">
    <source>
        <dbReference type="EMBL" id="MFC3108398.1"/>
    </source>
</evidence>
<evidence type="ECO:0000259" key="6">
    <source>
        <dbReference type="Pfam" id="PF00127"/>
    </source>
</evidence>
<dbReference type="Pfam" id="PF00127">
    <property type="entry name" value="Copper-bind"/>
    <property type="match status" value="1"/>
</dbReference>